<dbReference type="PRINTS" id="PR00502">
    <property type="entry name" value="NUDIXFAMILY"/>
</dbReference>
<dbReference type="InterPro" id="IPR000086">
    <property type="entry name" value="NUDIX_hydrolase_dom"/>
</dbReference>
<evidence type="ECO:0000256" key="1">
    <source>
        <dbReference type="ARBA" id="ARBA00005582"/>
    </source>
</evidence>
<comment type="similarity">
    <text evidence="1 3">Belongs to the Nudix hydrolase family.</text>
</comment>
<organism evidence="5 6">
    <name type="scientific">Umezawaea tangerina</name>
    <dbReference type="NCBI Taxonomy" id="84725"/>
    <lineage>
        <taxon>Bacteria</taxon>
        <taxon>Bacillati</taxon>
        <taxon>Actinomycetota</taxon>
        <taxon>Actinomycetes</taxon>
        <taxon>Pseudonocardiales</taxon>
        <taxon>Pseudonocardiaceae</taxon>
        <taxon>Umezawaea</taxon>
    </lineage>
</organism>
<dbReference type="InterPro" id="IPR020476">
    <property type="entry name" value="Nudix_hydrolase"/>
</dbReference>
<evidence type="ECO:0000313" key="6">
    <source>
        <dbReference type="Proteomes" id="UP000239494"/>
    </source>
</evidence>
<dbReference type="InterPro" id="IPR015797">
    <property type="entry name" value="NUDIX_hydrolase-like_dom_sf"/>
</dbReference>
<name>A0A2T0SS91_9PSEU</name>
<reference evidence="5 6" key="1">
    <citation type="submission" date="2018-03" db="EMBL/GenBank/DDBJ databases">
        <title>Genomic Encyclopedia of Archaeal and Bacterial Type Strains, Phase II (KMG-II): from individual species to whole genera.</title>
        <authorList>
            <person name="Goeker M."/>
        </authorList>
    </citation>
    <scope>NUCLEOTIDE SEQUENCE [LARGE SCALE GENOMIC DNA]</scope>
    <source>
        <strain evidence="5 6">DSM 44720</strain>
    </source>
</reference>
<keyword evidence="2 3" id="KW-0378">Hydrolase</keyword>
<gene>
    <name evidence="5" type="ORF">CLV43_112201</name>
</gene>
<proteinExistence type="inferred from homology"/>
<dbReference type="GO" id="GO:0016787">
    <property type="term" value="F:hydrolase activity"/>
    <property type="evidence" value="ECO:0007669"/>
    <property type="project" value="UniProtKB-KW"/>
</dbReference>
<dbReference type="PANTHER" id="PTHR43736:SF1">
    <property type="entry name" value="DIHYDRONEOPTERIN TRIPHOSPHATE DIPHOSPHATASE"/>
    <property type="match status" value="1"/>
</dbReference>
<sequence length="146" mass="15500">MKTANANITADMVVIGHDPTGLPSVLLIERGHAPFAGHLALPGGYVEPGETFLQAAVRELAEETGVTVTPDRLHQVGIYDTPDRDPRGRVVSVAFLAIVPDRPIAVGADDAVMARWVRIDTLPTALAFDHAAVLADALDLFTALSR</sequence>
<dbReference type="PROSITE" id="PS00893">
    <property type="entry name" value="NUDIX_BOX"/>
    <property type="match status" value="1"/>
</dbReference>
<evidence type="ECO:0000259" key="4">
    <source>
        <dbReference type="PROSITE" id="PS51462"/>
    </source>
</evidence>
<dbReference type="InterPro" id="IPR020084">
    <property type="entry name" value="NUDIX_hydrolase_CS"/>
</dbReference>
<evidence type="ECO:0000256" key="2">
    <source>
        <dbReference type="ARBA" id="ARBA00022801"/>
    </source>
</evidence>
<dbReference type="Pfam" id="PF00293">
    <property type="entry name" value="NUDIX"/>
    <property type="match status" value="1"/>
</dbReference>
<evidence type="ECO:0000256" key="3">
    <source>
        <dbReference type="RuleBase" id="RU003476"/>
    </source>
</evidence>
<dbReference type="SUPFAM" id="SSF55811">
    <property type="entry name" value="Nudix"/>
    <property type="match status" value="1"/>
</dbReference>
<dbReference type="PROSITE" id="PS51462">
    <property type="entry name" value="NUDIX"/>
    <property type="match status" value="1"/>
</dbReference>
<dbReference type="PANTHER" id="PTHR43736">
    <property type="entry name" value="ADP-RIBOSE PYROPHOSPHATASE"/>
    <property type="match status" value="1"/>
</dbReference>
<dbReference type="RefSeq" id="WP_245887186.1">
    <property type="nucleotide sequence ID" value="NZ_PVTF01000012.1"/>
</dbReference>
<dbReference type="Gene3D" id="3.90.79.10">
    <property type="entry name" value="Nucleoside Triphosphate Pyrophosphohydrolase"/>
    <property type="match status" value="1"/>
</dbReference>
<dbReference type="CDD" id="cd18873">
    <property type="entry name" value="NUDIX_NadM_like"/>
    <property type="match status" value="1"/>
</dbReference>
<keyword evidence="6" id="KW-1185">Reference proteome</keyword>
<dbReference type="AlphaFoldDB" id="A0A2T0SS91"/>
<dbReference type="EMBL" id="PVTF01000012">
    <property type="protein sequence ID" value="PRY36274.1"/>
    <property type="molecule type" value="Genomic_DNA"/>
</dbReference>
<dbReference type="Proteomes" id="UP000239494">
    <property type="component" value="Unassembled WGS sequence"/>
</dbReference>
<protein>
    <submittedName>
        <fullName evidence="5">8-oxo-dGTP diphosphatase</fullName>
    </submittedName>
</protein>
<accession>A0A2T0SS91</accession>
<evidence type="ECO:0000313" key="5">
    <source>
        <dbReference type="EMBL" id="PRY36274.1"/>
    </source>
</evidence>
<feature type="domain" description="Nudix hydrolase" evidence="4">
    <location>
        <begin position="7"/>
        <end position="142"/>
    </location>
</feature>
<comment type="caution">
    <text evidence="5">The sequence shown here is derived from an EMBL/GenBank/DDBJ whole genome shotgun (WGS) entry which is preliminary data.</text>
</comment>